<dbReference type="InterPro" id="IPR024961">
    <property type="entry name" value="T2SS_GspC_N"/>
</dbReference>
<proteinExistence type="predicted"/>
<name>A0A4R7JV91_9GAMM</name>
<dbReference type="EMBL" id="SOAX01000003">
    <property type="protein sequence ID" value="TDT41377.1"/>
    <property type="molecule type" value="Genomic_DNA"/>
</dbReference>
<keyword evidence="6" id="KW-0653">Protein transport</keyword>
<dbReference type="RefSeq" id="WP_133735748.1">
    <property type="nucleotide sequence ID" value="NZ_SOAX01000003.1"/>
</dbReference>
<keyword evidence="2" id="KW-0813">Transport</keyword>
<keyword evidence="7" id="KW-1133">Transmembrane helix</keyword>
<feature type="region of interest" description="Disordered" evidence="9">
    <location>
        <begin position="151"/>
        <end position="210"/>
    </location>
</feature>
<gene>
    <name evidence="11" type="ORF">DES49_1460</name>
</gene>
<dbReference type="Proteomes" id="UP000295830">
    <property type="component" value="Unassembled WGS sequence"/>
</dbReference>
<feature type="compositionally biased region" description="Basic and acidic residues" evidence="9">
    <location>
        <begin position="190"/>
        <end position="210"/>
    </location>
</feature>
<keyword evidence="12" id="KW-1185">Reference proteome</keyword>
<keyword evidence="5" id="KW-0812">Transmembrane</keyword>
<dbReference type="Gene3D" id="2.30.30.830">
    <property type="match status" value="1"/>
</dbReference>
<organism evidence="11 12">
    <name type="scientific">Halospina denitrificans</name>
    <dbReference type="NCBI Taxonomy" id="332522"/>
    <lineage>
        <taxon>Bacteria</taxon>
        <taxon>Pseudomonadati</taxon>
        <taxon>Pseudomonadota</taxon>
        <taxon>Gammaproteobacteria</taxon>
        <taxon>Halospina</taxon>
    </lineage>
</organism>
<evidence type="ECO:0000256" key="2">
    <source>
        <dbReference type="ARBA" id="ARBA00022448"/>
    </source>
</evidence>
<keyword evidence="3" id="KW-1003">Cell membrane</keyword>
<dbReference type="Pfam" id="PF11356">
    <property type="entry name" value="T2SSC"/>
    <property type="match status" value="1"/>
</dbReference>
<evidence type="ECO:0000256" key="9">
    <source>
        <dbReference type="SAM" id="MobiDB-lite"/>
    </source>
</evidence>
<evidence type="ECO:0000256" key="8">
    <source>
        <dbReference type="ARBA" id="ARBA00023136"/>
    </source>
</evidence>
<dbReference type="OrthoDB" id="5574088at2"/>
<keyword evidence="4" id="KW-0997">Cell inner membrane</keyword>
<evidence type="ECO:0000256" key="5">
    <source>
        <dbReference type="ARBA" id="ARBA00022692"/>
    </source>
</evidence>
<accession>A0A4R7JV91</accession>
<protein>
    <submittedName>
        <fullName evidence="11">General secretion pathway protein C</fullName>
    </submittedName>
</protein>
<evidence type="ECO:0000256" key="6">
    <source>
        <dbReference type="ARBA" id="ARBA00022927"/>
    </source>
</evidence>
<comment type="subcellular location">
    <subcellularLocation>
        <location evidence="1">Cell inner membrane</location>
    </subcellularLocation>
</comment>
<sequence length="210" mass="22924">MEKLLNAMPVLTSLILGLLVAIGLAWQGMGLRDEMSVNTHGAQQQTRTQQTDSAPAQAVDLKELTFFGEPGDNAAPQVTDAEDLPETNLQLVLRGVMAGDTEERDSALVEGPDGETEVYRVSESLPGDAVLRKVHRKRIVIERGGALETLSFPENETGDSVTVANANSRSSQSRPEPDASGSSSRNRKFQGREKDVRERLNKLRERLSDN</sequence>
<dbReference type="GO" id="GO:0005886">
    <property type="term" value="C:plasma membrane"/>
    <property type="evidence" value="ECO:0007669"/>
    <property type="project" value="UniProtKB-SubCell"/>
</dbReference>
<reference evidence="11 12" key="1">
    <citation type="submission" date="2019-03" db="EMBL/GenBank/DDBJ databases">
        <title>Genomic Encyclopedia of Type Strains, Phase IV (KMG-IV): sequencing the most valuable type-strain genomes for metagenomic binning, comparative biology and taxonomic classification.</title>
        <authorList>
            <person name="Goeker M."/>
        </authorList>
    </citation>
    <scope>NUCLEOTIDE SEQUENCE [LARGE SCALE GENOMIC DNA]</scope>
    <source>
        <strain evidence="11 12">DSM 15505</strain>
    </source>
</reference>
<evidence type="ECO:0000256" key="1">
    <source>
        <dbReference type="ARBA" id="ARBA00004533"/>
    </source>
</evidence>
<evidence type="ECO:0000256" key="7">
    <source>
        <dbReference type="ARBA" id="ARBA00022989"/>
    </source>
</evidence>
<feature type="compositionally biased region" description="Polar residues" evidence="9">
    <location>
        <begin position="152"/>
        <end position="184"/>
    </location>
</feature>
<evidence type="ECO:0000256" key="4">
    <source>
        <dbReference type="ARBA" id="ARBA00022519"/>
    </source>
</evidence>
<feature type="domain" description="Type II secretion system protein GspC N-terminal" evidence="10">
    <location>
        <begin position="20"/>
        <end position="152"/>
    </location>
</feature>
<evidence type="ECO:0000259" key="10">
    <source>
        <dbReference type="Pfam" id="PF11356"/>
    </source>
</evidence>
<evidence type="ECO:0000313" key="12">
    <source>
        <dbReference type="Proteomes" id="UP000295830"/>
    </source>
</evidence>
<evidence type="ECO:0000256" key="3">
    <source>
        <dbReference type="ARBA" id="ARBA00022475"/>
    </source>
</evidence>
<dbReference type="GO" id="GO:0015031">
    <property type="term" value="P:protein transport"/>
    <property type="evidence" value="ECO:0007669"/>
    <property type="project" value="UniProtKB-KW"/>
</dbReference>
<comment type="caution">
    <text evidence="11">The sequence shown here is derived from an EMBL/GenBank/DDBJ whole genome shotgun (WGS) entry which is preliminary data.</text>
</comment>
<dbReference type="AlphaFoldDB" id="A0A4R7JV91"/>
<keyword evidence="8" id="KW-0472">Membrane</keyword>
<evidence type="ECO:0000313" key="11">
    <source>
        <dbReference type="EMBL" id="TDT41377.1"/>
    </source>
</evidence>